<dbReference type="PATRIC" id="fig|1155096.3.peg.1285"/>
<name>I0FEY3_BORCA</name>
<evidence type="ECO:0000313" key="2">
    <source>
        <dbReference type="Proteomes" id="UP000005212"/>
    </source>
</evidence>
<accession>I0FEY3</accession>
<reference evidence="1 2" key="1">
    <citation type="journal article" date="2012" name="J. Bacteriol.">
        <title>Complete Genome Sequence of Borrelia crocidurae.</title>
        <authorList>
            <person name="Elbir H."/>
            <person name="Gimenez G."/>
            <person name="Robert C."/>
            <person name="Bergstrom S."/>
            <person name="Cutler S."/>
            <person name="Raoult D."/>
            <person name="Drancourt M."/>
        </authorList>
    </citation>
    <scope>NUCLEOTIDE SEQUENCE [LARGE SCALE GENOMIC DNA]</scope>
    <source>
        <strain evidence="1 2">Achema</strain>
        <plasmid evidence="2">unnamed24</plasmid>
    </source>
</reference>
<dbReference type="Proteomes" id="UP000005212">
    <property type="component" value="Plasmid unnamed24"/>
</dbReference>
<keyword evidence="1" id="KW-0614">Plasmid</keyword>
<organism evidence="1 2">
    <name type="scientific">Borrelia crocidurae (strain Achema)</name>
    <dbReference type="NCBI Taxonomy" id="1155096"/>
    <lineage>
        <taxon>Bacteria</taxon>
        <taxon>Pseudomonadati</taxon>
        <taxon>Spirochaetota</taxon>
        <taxon>Spirochaetia</taxon>
        <taxon>Spirochaetales</taxon>
        <taxon>Borreliaceae</taxon>
        <taxon>Borrelia</taxon>
    </lineage>
</organism>
<protein>
    <submittedName>
        <fullName evidence="1">Uncharacterized protein</fullName>
    </submittedName>
</protein>
<gene>
    <name evidence="1" type="ordered locus">Q7M_1282</name>
</gene>
<evidence type="ECO:0000313" key="1">
    <source>
        <dbReference type="EMBL" id="AFI32039.1"/>
    </source>
</evidence>
<dbReference type="KEGG" id="bcw:Q7M_1282"/>
<reference evidence="2" key="2">
    <citation type="submission" date="2012-03" db="EMBL/GenBank/DDBJ databases">
        <title>Complete genome sequence of Borrelia crocidurae.</title>
        <authorList>
            <person name="Elbir H."/>
            <person name="Gimenez G."/>
            <person name="Robert C."/>
            <person name="Raoult D."/>
            <person name="Drancourt M."/>
        </authorList>
    </citation>
    <scope>NUCLEOTIDE SEQUENCE [LARGE SCALE GENOMIC DNA]</scope>
    <source>
        <strain evidence="2">Achema</strain>
        <plasmid evidence="2">unnamed24</plasmid>
    </source>
</reference>
<proteinExistence type="predicted"/>
<dbReference type="AlphaFoldDB" id="I0FEY3"/>
<sequence length="44" mass="4912">MKTQNKQKKTFKEVVKGALKGGLDTFKDQSNSNCGIINQSINRI</sequence>
<dbReference type="HOGENOM" id="CLU_3213184_0_0_12"/>
<dbReference type="EMBL" id="CP003450">
    <property type="protein sequence ID" value="AFI32039.1"/>
    <property type="molecule type" value="Genomic_DNA"/>
</dbReference>
<geneLocation type="plasmid" evidence="2">
    <name>unnamed24</name>
</geneLocation>